<dbReference type="AlphaFoldDB" id="A0A9P7XPT9"/>
<gene>
    <name evidence="1" type="ORF">KI688_003652</name>
</gene>
<dbReference type="Proteomes" id="UP000707451">
    <property type="component" value="Unassembled WGS sequence"/>
</dbReference>
<name>A0A9P7XPT9_9FUNG</name>
<proteinExistence type="predicted"/>
<evidence type="ECO:0000313" key="1">
    <source>
        <dbReference type="EMBL" id="KAG9064462.1"/>
    </source>
</evidence>
<protein>
    <recommendedName>
        <fullName evidence="3">C2H2-type domain-containing protein</fullName>
    </recommendedName>
</protein>
<evidence type="ECO:0008006" key="3">
    <source>
        <dbReference type="Google" id="ProtNLM"/>
    </source>
</evidence>
<sequence>MWITSEPLPISVCTFEFDHKADLASDPMAIDIDDEDALTHSVASLVSLASMDLEDGDPYLSNVGTRQASEGFTSTDPGCPKSLLMEDDMAVHLHGHRPITFPCTMCGLIYPRQNELIQHQKECLG</sequence>
<dbReference type="EMBL" id="JAHRHY010000014">
    <property type="protein sequence ID" value="KAG9064462.1"/>
    <property type="molecule type" value="Genomic_DNA"/>
</dbReference>
<reference evidence="1" key="1">
    <citation type="submission" date="2021-06" db="EMBL/GenBank/DDBJ databases">
        <title>Genome Sequence of Mortierella hyaline Strain SCG-10, a Cold-Adapted, Nitrate-Reducing Fungus Isolated from Soil in Minnesota, USA.</title>
        <authorList>
            <person name="Aldossari N."/>
        </authorList>
    </citation>
    <scope>NUCLEOTIDE SEQUENCE</scope>
    <source>
        <strain evidence="1">SCG-10</strain>
    </source>
</reference>
<comment type="caution">
    <text evidence="1">The sequence shown here is derived from an EMBL/GenBank/DDBJ whole genome shotgun (WGS) entry which is preliminary data.</text>
</comment>
<accession>A0A9P7XPT9</accession>
<keyword evidence="2" id="KW-1185">Reference proteome</keyword>
<evidence type="ECO:0000313" key="2">
    <source>
        <dbReference type="Proteomes" id="UP000707451"/>
    </source>
</evidence>
<organism evidence="1 2">
    <name type="scientific">Linnemannia hyalina</name>
    <dbReference type="NCBI Taxonomy" id="64524"/>
    <lineage>
        <taxon>Eukaryota</taxon>
        <taxon>Fungi</taxon>
        <taxon>Fungi incertae sedis</taxon>
        <taxon>Mucoromycota</taxon>
        <taxon>Mortierellomycotina</taxon>
        <taxon>Mortierellomycetes</taxon>
        <taxon>Mortierellales</taxon>
        <taxon>Mortierellaceae</taxon>
        <taxon>Linnemannia</taxon>
    </lineage>
</organism>